<dbReference type="SMART" id="SM00486">
    <property type="entry name" value="POLBc"/>
    <property type="match status" value="1"/>
</dbReference>
<keyword evidence="18 21" id="KW-0539">Nucleus</keyword>
<keyword evidence="17 21" id="KW-0238">DNA-binding</keyword>
<keyword evidence="7 21" id="KW-0235">DNA replication</keyword>
<dbReference type="Pfam" id="PF14260">
    <property type="entry name" value="zf-C4pol"/>
    <property type="match status" value="1"/>
</dbReference>
<dbReference type="AlphaFoldDB" id="A0A5E8B938"/>
<keyword evidence="5 21" id="KW-0808">Transferase</keyword>
<evidence type="ECO:0000259" key="24">
    <source>
        <dbReference type="Pfam" id="PF03104"/>
    </source>
</evidence>
<feature type="domain" description="DNA-directed DNA polymerase family B multifunctional" evidence="23">
    <location>
        <begin position="499"/>
        <end position="931"/>
    </location>
</feature>
<dbReference type="InterPro" id="IPR036397">
    <property type="entry name" value="RNaseH_sf"/>
</dbReference>
<dbReference type="InterPro" id="IPR023211">
    <property type="entry name" value="DNA_pol_palm_dom_sf"/>
</dbReference>
<dbReference type="FunFam" id="1.10.132.60:FF:000001">
    <property type="entry name" value="DNA polymerase"/>
    <property type="match status" value="1"/>
</dbReference>
<keyword evidence="12 21" id="KW-0862">Zinc</keyword>
<dbReference type="SUPFAM" id="SSF56672">
    <property type="entry name" value="DNA/RNA polymerases"/>
    <property type="match status" value="1"/>
</dbReference>
<gene>
    <name evidence="26" type="ORF">SAPINGB_P000891</name>
</gene>
<organism evidence="26 27">
    <name type="scientific">Magnusiomyces paraingens</name>
    <dbReference type="NCBI Taxonomy" id="2606893"/>
    <lineage>
        <taxon>Eukaryota</taxon>
        <taxon>Fungi</taxon>
        <taxon>Dikarya</taxon>
        <taxon>Ascomycota</taxon>
        <taxon>Saccharomycotina</taxon>
        <taxon>Dipodascomycetes</taxon>
        <taxon>Dipodascales</taxon>
        <taxon>Dipodascaceae</taxon>
        <taxon>Magnusiomyces</taxon>
    </lineage>
</organism>
<dbReference type="PRINTS" id="PR00106">
    <property type="entry name" value="DNAPOLB"/>
</dbReference>
<evidence type="ECO:0000256" key="14">
    <source>
        <dbReference type="ARBA" id="ARBA00022932"/>
    </source>
</evidence>
<evidence type="ECO:0000256" key="2">
    <source>
        <dbReference type="ARBA" id="ARBA00004123"/>
    </source>
</evidence>
<keyword evidence="13" id="KW-0269">Exonuclease</keyword>
<dbReference type="Gene3D" id="1.10.132.60">
    <property type="entry name" value="DNA polymerase family B, C-terminal domain"/>
    <property type="match status" value="1"/>
</dbReference>
<dbReference type="FunFam" id="2.40.50.730:FF:000004">
    <property type="entry name" value="DNA polymerase"/>
    <property type="match status" value="1"/>
</dbReference>
<dbReference type="Gene3D" id="3.90.1600.10">
    <property type="entry name" value="Palm domain of DNA polymerase"/>
    <property type="match status" value="1"/>
</dbReference>
<evidence type="ECO:0000256" key="15">
    <source>
        <dbReference type="ARBA" id="ARBA00023004"/>
    </source>
</evidence>
<dbReference type="InterPro" id="IPR017964">
    <property type="entry name" value="DNA-dir_DNA_pol_B_CS"/>
</dbReference>
<evidence type="ECO:0000256" key="6">
    <source>
        <dbReference type="ARBA" id="ARBA00022695"/>
    </source>
</evidence>
<evidence type="ECO:0000256" key="17">
    <source>
        <dbReference type="ARBA" id="ARBA00023125"/>
    </source>
</evidence>
<dbReference type="SUPFAM" id="SSF53098">
    <property type="entry name" value="Ribonuclease H-like"/>
    <property type="match status" value="1"/>
</dbReference>
<dbReference type="Pfam" id="PF00136">
    <property type="entry name" value="DNA_pol_B"/>
    <property type="match status" value="1"/>
</dbReference>
<proteinExistence type="inferred from homology"/>
<name>A0A5E8B938_9ASCO</name>
<dbReference type="GO" id="GO:0006287">
    <property type="term" value="P:base-excision repair, gap-filling"/>
    <property type="evidence" value="ECO:0007669"/>
    <property type="project" value="TreeGrafter"/>
</dbReference>
<dbReference type="InterPro" id="IPR006134">
    <property type="entry name" value="DNA-dir_DNA_pol_B_multi_dom"/>
</dbReference>
<reference evidence="26 27" key="1">
    <citation type="submission" date="2019-09" db="EMBL/GenBank/DDBJ databases">
        <authorList>
            <person name="Brejova B."/>
        </authorList>
    </citation>
    <scope>NUCLEOTIDE SEQUENCE [LARGE SCALE GENOMIC DNA]</scope>
</reference>
<dbReference type="CDD" id="cd05533">
    <property type="entry name" value="POLBc_delta"/>
    <property type="match status" value="1"/>
</dbReference>
<feature type="domain" description="DNA-directed DNA polymerase family B exonuclease" evidence="24">
    <location>
        <begin position="202"/>
        <end position="435"/>
    </location>
</feature>
<sequence length="1105" mass="125666">MSISAKPTPVKRGHFTPASQSSNKRSKVVESSSFEHDLSQISQDTVVKNTEQMWERPSIPDDFNPSTHTINFQQLDAEEATSHDGNSLVRLFGVTEDGHSIVCDMTGFSHYFYFPAPVGFRKPEISKLIEHIKTKELGSIKDIEIVLKESIWGYNGNVKSPFLKIFCSDTRSIQRIRAAFERGEINFSSNGSVFFNNPGTSYDNINYVLRAMIDCKITGMSWITLSAGKYKEVPKNKRLSRCQIEVEIDYNDIISHSAEGDWSKMAPLRILSFDIECAGRKGVFPEAEIDPVIQIANTVNTYGESTPFIRNVFTLNTCAPIVSTQIIENETERELLMRWRDFVRKSDPDVIIGYNTTNFDFPYLLDRAEALGLNDFPYFGRMTNIKQQAKKTTFNSKAFGASESKSINIDGRMQFDMLQFIRREFKLRSYTLNSVSAHFLGEQKEDVHHSIITDLQNGTSETRRRLAVYCLKDAFLPMRLMEKLMCLVNYTEMARVTGVPFSYLLTRGQQIKVISQLFRKTLDLGFVIPSLRSEGSSDEQYEGATVIEPIRGYYDVPIATLDFSSLYPSIMMAHNLCYTTLLDKDTIERLNLKEDEDYTRTPNNDCFVKSKLRHGILPDVLNELLSARKRAKADLKKETDPFKRAILDGRQLALKISANSVYGFTGATIGKLPCLAISSSVTSFGRVMIERTKNEVEQKYRIENGYSHNATVIYGDTDSVMVKFGPNDLETCMKMGLEAADFVSTKFIKPIKLEFEKVYFPYLLINKKRYAGLYWTKTDKPDKMDTKGIETVRRDNCRLVQNVIETVLQKILRERDVAGAEAYVKMVISKLMQNQVDLSLLVITKQISRADYAAKQAHVELAERMRKRDPGSAPQLGDRVPYVIIKGGANGKNYEKSEDPIYVLEHNLPIDTKYYLDNQLSNPLTRIFEPILGQKKAHLLLTGDHTRTIRVAAPTTGGLMKFAVKTEVCMHCKRPLKRKKTKSTNSMIKPGSSSSKFDGKENFNTSVSISTAEKNDSVIDEEKGALCLDCLDYAPYYYQSTITKLNSLESKFSKLWTECQRCQGEMHQEVICSSKDCPIFYMRKKAQKDVIACAKELARFDYTEW</sequence>
<evidence type="ECO:0000256" key="4">
    <source>
        <dbReference type="ARBA" id="ARBA00022485"/>
    </source>
</evidence>
<dbReference type="GO" id="GO:0051539">
    <property type="term" value="F:4 iron, 4 sulfur cluster binding"/>
    <property type="evidence" value="ECO:0007669"/>
    <property type="project" value="UniProtKB-KW"/>
</dbReference>
<dbReference type="InterPro" id="IPR042087">
    <property type="entry name" value="DNA_pol_B_thumb"/>
</dbReference>
<keyword evidence="15 21" id="KW-0408">Iron</keyword>
<dbReference type="GO" id="GO:0000166">
    <property type="term" value="F:nucleotide binding"/>
    <property type="evidence" value="ECO:0007669"/>
    <property type="project" value="InterPro"/>
</dbReference>
<evidence type="ECO:0000259" key="23">
    <source>
        <dbReference type="Pfam" id="PF00136"/>
    </source>
</evidence>
<dbReference type="GO" id="GO:0006297">
    <property type="term" value="P:nucleotide-excision repair, DNA gap filling"/>
    <property type="evidence" value="ECO:0007669"/>
    <property type="project" value="TreeGrafter"/>
</dbReference>
<dbReference type="EC" id="2.7.7.7" evidence="21"/>
<dbReference type="InterPro" id="IPR012337">
    <property type="entry name" value="RNaseH-like_sf"/>
</dbReference>
<evidence type="ECO:0000256" key="10">
    <source>
        <dbReference type="ARBA" id="ARBA00022771"/>
    </source>
</evidence>
<dbReference type="Gene3D" id="3.30.420.10">
    <property type="entry name" value="Ribonuclease H-like superfamily/Ribonuclease H"/>
    <property type="match status" value="1"/>
</dbReference>
<comment type="cofactor">
    <cofactor evidence="1 21">
        <name>[4Fe-4S] cluster</name>
        <dbReference type="ChEBI" id="CHEBI:49883"/>
    </cofactor>
</comment>
<dbReference type="InterPro" id="IPR025687">
    <property type="entry name" value="Znf-C4pol"/>
</dbReference>
<keyword evidence="10 21" id="KW-0863">Zinc-finger</keyword>
<comment type="function">
    <text evidence="20">Catalytic component of DNA polymerase delta (DNA polymerase III) which participates in chromosomal DNA replication. Required during synthesis of the lagging DNA strands at the replication fork, binds at/or near replication origins and moves along DNA with the replication fork. Participates in leading strand synthesis during replication initiation and termination. Has 3'-5' proofreading exonuclease activity that corrects errors arising during DNA replication.</text>
</comment>
<evidence type="ECO:0000256" key="19">
    <source>
        <dbReference type="ARBA" id="ARBA00049244"/>
    </source>
</evidence>
<keyword evidence="16 21" id="KW-0411">Iron-sulfur</keyword>
<evidence type="ECO:0000256" key="21">
    <source>
        <dbReference type="RuleBase" id="RU000442"/>
    </source>
</evidence>
<dbReference type="RefSeq" id="XP_031851505.1">
    <property type="nucleotide sequence ID" value="XM_031995614.1"/>
</dbReference>
<evidence type="ECO:0000256" key="5">
    <source>
        <dbReference type="ARBA" id="ARBA00022679"/>
    </source>
</evidence>
<evidence type="ECO:0000256" key="8">
    <source>
        <dbReference type="ARBA" id="ARBA00022722"/>
    </source>
</evidence>
<feature type="region of interest" description="Disordered" evidence="22">
    <location>
        <begin position="1"/>
        <end position="42"/>
    </location>
</feature>
<dbReference type="GO" id="GO:0003887">
    <property type="term" value="F:DNA-directed DNA polymerase activity"/>
    <property type="evidence" value="ECO:0007669"/>
    <property type="project" value="UniProtKB-KW"/>
</dbReference>
<keyword evidence="11" id="KW-0378">Hydrolase</keyword>
<keyword evidence="6 21" id="KW-0548">Nucleotidyltransferase</keyword>
<evidence type="ECO:0000313" key="26">
    <source>
        <dbReference type="EMBL" id="VVT45788.1"/>
    </source>
</evidence>
<evidence type="ECO:0000313" key="27">
    <source>
        <dbReference type="Proteomes" id="UP000398389"/>
    </source>
</evidence>
<dbReference type="FunFam" id="3.30.420.10:FF:000004">
    <property type="entry name" value="DNA polymerase"/>
    <property type="match status" value="1"/>
</dbReference>
<comment type="subcellular location">
    <subcellularLocation>
        <location evidence="2 21">Nucleus</location>
    </subcellularLocation>
</comment>
<keyword evidence="14 21" id="KW-0239">DNA-directed DNA polymerase</keyword>
<dbReference type="Proteomes" id="UP000398389">
    <property type="component" value="Unassembled WGS sequence"/>
</dbReference>
<keyword evidence="27" id="KW-1185">Reference proteome</keyword>
<evidence type="ECO:0000256" key="18">
    <source>
        <dbReference type="ARBA" id="ARBA00023242"/>
    </source>
</evidence>
<dbReference type="GO" id="GO:0043625">
    <property type="term" value="C:delta DNA polymerase complex"/>
    <property type="evidence" value="ECO:0007669"/>
    <property type="project" value="TreeGrafter"/>
</dbReference>
<keyword evidence="8" id="KW-0540">Nuclease</keyword>
<dbReference type="InterPro" id="IPR043502">
    <property type="entry name" value="DNA/RNA_pol_sf"/>
</dbReference>
<evidence type="ECO:0000256" key="7">
    <source>
        <dbReference type="ARBA" id="ARBA00022705"/>
    </source>
</evidence>
<dbReference type="Gene3D" id="2.40.50.730">
    <property type="match status" value="2"/>
</dbReference>
<dbReference type="NCBIfam" id="TIGR00592">
    <property type="entry name" value="pol2"/>
    <property type="match status" value="1"/>
</dbReference>
<comment type="catalytic activity">
    <reaction evidence="19 21">
        <text>DNA(n) + a 2'-deoxyribonucleoside 5'-triphosphate = DNA(n+1) + diphosphate</text>
        <dbReference type="Rhea" id="RHEA:22508"/>
        <dbReference type="Rhea" id="RHEA-COMP:17339"/>
        <dbReference type="Rhea" id="RHEA-COMP:17340"/>
        <dbReference type="ChEBI" id="CHEBI:33019"/>
        <dbReference type="ChEBI" id="CHEBI:61560"/>
        <dbReference type="ChEBI" id="CHEBI:173112"/>
        <dbReference type="EC" id="2.7.7.7"/>
    </reaction>
</comment>
<dbReference type="GeneID" id="43579714"/>
<evidence type="ECO:0000256" key="22">
    <source>
        <dbReference type="SAM" id="MobiDB-lite"/>
    </source>
</evidence>
<dbReference type="InterPro" id="IPR006133">
    <property type="entry name" value="DNA-dir_DNA_pol_B_exonuc"/>
</dbReference>
<dbReference type="Pfam" id="PF03104">
    <property type="entry name" value="DNA_pol_B_exo1"/>
    <property type="match status" value="1"/>
</dbReference>
<evidence type="ECO:0000256" key="9">
    <source>
        <dbReference type="ARBA" id="ARBA00022723"/>
    </source>
</evidence>
<dbReference type="InterPro" id="IPR050240">
    <property type="entry name" value="DNA_pol_type-B"/>
</dbReference>
<dbReference type="CDD" id="cd05777">
    <property type="entry name" value="DNA_polB_delta_exo"/>
    <property type="match status" value="1"/>
</dbReference>
<keyword evidence="4 21" id="KW-0004">4Fe-4S</keyword>
<protein>
    <recommendedName>
        <fullName evidence="21">DNA polymerase</fullName>
        <ecNumber evidence="21">2.7.7.7</ecNumber>
    </recommendedName>
</protein>
<comment type="similarity">
    <text evidence="3 21">Belongs to the DNA polymerase type-B family.</text>
</comment>
<evidence type="ECO:0000256" key="12">
    <source>
        <dbReference type="ARBA" id="ARBA00022833"/>
    </source>
</evidence>
<evidence type="ECO:0000256" key="20">
    <source>
        <dbReference type="ARBA" id="ARBA00055225"/>
    </source>
</evidence>
<evidence type="ECO:0000256" key="3">
    <source>
        <dbReference type="ARBA" id="ARBA00005755"/>
    </source>
</evidence>
<dbReference type="OrthoDB" id="2414538at2759"/>
<dbReference type="Gene3D" id="1.10.287.690">
    <property type="entry name" value="Helix hairpin bin"/>
    <property type="match status" value="1"/>
</dbReference>
<dbReference type="PANTHER" id="PTHR10322">
    <property type="entry name" value="DNA POLYMERASE CATALYTIC SUBUNIT"/>
    <property type="match status" value="1"/>
</dbReference>
<dbReference type="PROSITE" id="PS00116">
    <property type="entry name" value="DNA_POLYMERASE_B"/>
    <property type="match status" value="1"/>
</dbReference>
<evidence type="ECO:0000256" key="13">
    <source>
        <dbReference type="ARBA" id="ARBA00022839"/>
    </source>
</evidence>
<evidence type="ECO:0000256" key="1">
    <source>
        <dbReference type="ARBA" id="ARBA00001966"/>
    </source>
</evidence>
<dbReference type="FunFam" id="1.10.287.690:FF:000001">
    <property type="entry name" value="DNA polymerase"/>
    <property type="match status" value="1"/>
</dbReference>
<dbReference type="EMBL" id="CABVLU010000001">
    <property type="protein sequence ID" value="VVT45788.1"/>
    <property type="molecule type" value="Genomic_DNA"/>
</dbReference>
<accession>A0A5E8B938</accession>
<evidence type="ECO:0000256" key="11">
    <source>
        <dbReference type="ARBA" id="ARBA00022801"/>
    </source>
</evidence>
<dbReference type="InterPro" id="IPR006172">
    <property type="entry name" value="DNA-dir_DNA_pol_B"/>
</dbReference>
<dbReference type="GO" id="GO:0003677">
    <property type="term" value="F:DNA binding"/>
    <property type="evidence" value="ECO:0007669"/>
    <property type="project" value="UniProtKB-KW"/>
</dbReference>
<keyword evidence="9 21" id="KW-0479">Metal-binding</keyword>
<dbReference type="GO" id="GO:0008270">
    <property type="term" value="F:zinc ion binding"/>
    <property type="evidence" value="ECO:0007669"/>
    <property type="project" value="UniProtKB-KW"/>
</dbReference>
<evidence type="ECO:0000259" key="25">
    <source>
        <dbReference type="Pfam" id="PF14260"/>
    </source>
</evidence>
<feature type="domain" description="C4-type zinc-finger of DNA polymerase delta" evidence="25">
    <location>
        <begin position="1024"/>
        <end position="1083"/>
    </location>
</feature>
<dbReference type="PANTHER" id="PTHR10322:SF23">
    <property type="entry name" value="DNA POLYMERASE DELTA CATALYTIC SUBUNIT"/>
    <property type="match status" value="1"/>
</dbReference>
<evidence type="ECO:0000256" key="16">
    <source>
        <dbReference type="ARBA" id="ARBA00023014"/>
    </source>
</evidence>
<dbReference type="GO" id="GO:0008296">
    <property type="term" value="F:3'-5'-DNA exonuclease activity"/>
    <property type="evidence" value="ECO:0007669"/>
    <property type="project" value="TreeGrafter"/>
</dbReference>
<dbReference type="GO" id="GO:0045004">
    <property type="term" value="P:DNA replication proofreading"/>
    <property type="evidence" value="ECO:0007669"/>
    <property type="project" value="TreeGrafter"/>
</dbReference>